<dbReference type="PANTHER" id="PTHR23513:SF9">
    <property type="entry name" value="ENTEROBACTIN EXPORTER ENTS"/>
    <property type="match status" value="1"/>
</dbReference>
<feature type="transmembrane region" description="Helical" evidence="7">
    <location>
        <begin position="20"/>
        <end position="44"/>
    </location>
</feature>
<feature type="transmembrane region" description="Helical" evidence="7">
    <location>
        <begin position="50"/>
        <end position="71"/>
    </location>
</feature>
<evidence type="ECO:0000256" key="6">
    <source>
        <dbReference type="ARBA" id="ARBA00023136"/>
    </source>
</evidence>
<feature type="transmembrane region" description="Helical" evidence="7">
    <location>
        <begin position="83"/>
        <end position="102"/>
    </location>
</feature>
<dbReference type="InterPro" id="IPR036259">
    <property type="entry name" value="MFS_trans_sf"/>
</dbReference>
<dbReference type="Proteomes" id="UP000274511">
    <property type="component" value="Unassembled WGS sequence"/>
</dbReference>
<evidence type="ECO:0000256" key="7">
    <source>
        <dbReference type="SAM" id="Phobius"/>
    </source>
</evidence>
<evidence type="ECO:0000256" key="3">
    <source>
        <dbReference type="ARBA" id="ARBA00022475"/>
    </source>
</evidence>
<comment type="subcellular location">
    <subcellularLocation>
        <location evidence="1">Cell membrane</location>
        <topology evidence="1">Multi-pass membrane protein</topology>
    </subcellularLocation>
</comment>
<dbReference type="OrthoDB" id="7283966at2"/>
<keyword evidence="2" id="KW-0813">Transport</keyword>
<feature type="transmembrane region" description="Helical" evidence="7">
    <location>
        <begin position="270"/>
        <end position="289"/>
    </location>
</feature>
<gene>
    <name evidence="8" type="ORF">AU492_04645</name>
    <name evidence="9" type="ORF">EC392_12235</name>
</gene>
<reference evidence="9 11" key="2">
    <citation type="submission" date="2018-10" db="EMBL/GenBank/DDBJ databases">
        <title>New species genome.</title>
        <authorList>
            <person name="Li Y."/>
        </authorList>
    </citation>
    <scope>NUCLEOTIDE SEQUENCE [LARGE SCALE GENOMIC DNA]</scope>
    <source>
        <strain evidence="9 11">L6_4B</strain>
    </source>
</reference>
<keyword evidence="5 7" id="KW-1133">Transmembrane helix</keyword>
<keyword evidence="10" id="KW-1185">Reference proteome</keyword>
<sequence>MASVNMLISPMLRLGRPFFLLLLAENSFITGANIASFSIGAWVYRQTGSLFDFSLVSTIGAFSTLAVLPFSGALADRADRRKAILLSDAGVFCLLALLLIVMEKKGVALWPLYVFTVVMALAQALRTPAYRTTMSALLRSEQMPLACGLMGVVTGAVGIVVPVIAGMLMYRYSLDGIFIFNLITLLCSLALAALGFYRLPASIRKSPGLAGYTGGWLRDILRALAYFNQHRTMAMLLVYILIQNGLEALVSTLVIPLILTHYSVRELGVIMAWGGLGAALGALPLFVPWLSSRLSLLLLSCNLLLSLCVAIVSVVNSVFDYAVCVFIALFVGSLSTVCALALWMRKVPLNHQGSVFALMGSLTMLTLPVAVLFAGSAVDRWIVPAFTSGASWTHGVSYWLGGADDGGAIRVVLLCCGLAGTMLSLLGLTHREMRDLDGKIPDGR</sequence>
<dbReference type="InterPro" id="IPR011701">
    <property type="entry name" value="MFS"/>
</dbReference>
<evidence type="ECO:0000256" key="4">
    <source>
        <dbReference type="ARBA" id="ARBA00022692"/>
    </source>
</evidence>
<accession>A0A3N0UDE0</accession>
<evidence type="ECO:0000313" key="11">
    <source>
        <dbReference type="Proteomes" id="UP000274511"/>
    </source>
</evidence>
<dbReference type="EMBL" id="LUSW01000007">
    <property type="protein sequence ID" value="RAT36430.1"/>
    <property type="molecule type" value="Genomic_DNA"/>
</dbReference>
<organism evidence="9 11">
    <name type="scientific">Lonsdalea populi</name>
    <dbReference type="NCBI Taxonomy" id="1172565"/>
    <lineage>
        <taxon>Bacteria</taxon>
        <taxon>Pseudomonadati</taxon>
        <taxon>Pseudomonadota</taxon>
        <taxon>Gammaproteobacteria</taxon>
        <taxon>Enterobacterales</taxon>
        <taxon>Pectobacteriaceae</taxon>
        <taxon>Lonsdalea</taxon>
    </lineage>
</organism>
<name>A0A3N0UDE0_9GAMM</name>
<keyword evidence="6 7" id="KW-0472">Membrane</keyword>
<proteinExistence type="predicted"/>
<evidence type="ECO:0000256" key="2">
    <source>
        <dbReference type="ARBA" id="ARBA00022448"/>
    </source>
</evidence>
<feature type="transmembrane region" description="Helical" evidence="7">
    <location>
        <begin position="355"/>
        <end position="378"/>
    </location>
</feature>
<dbReference type="Gene3D" id="1.20.1250.20">
    <property type="entry name" value="MFS general substrate transporter like domains"/>
    <property type="match status" value="1"/>
</dbReference>
<feature type="transmembrane region" description="Helical" evidence="7">
    <location>
        <begin position="296"/>
        <end position="315"/>
    </location>
</feature>
<dbReference type="SUPFAM" id="SSF103473">
    <property type="entry name" value="MFS general substrate transporter"/>
    <property type="match status" value="1"/>
</dbReference>
<dbReference type="GO" id="GO:0022857">
    <property type="term" value="F:transmembrane transporter activity"/>
    <property type="evidence" value="ECO:0007669"/>
    <property type="project" value="InterPro"/>
</dbReference>
<dbReference type="AlphaFoldDB" id="A0A3N0UDE0"/>
<feature type="transmembrane region" description="Helical" evidence="7">
    <location>
        <begin position="407"/>
        <end position="429"/>
    </location>
</feature>
<feature type="transmembrane region" description="Helical" evidence="7">
    <location>
        <begin position="236"/>
        <end position="258"/>
    </location>
</feature>
<comment type="caution">
    <text evidence="9">The sequence shown here is derived from an EMBL/GenBank/DDBJ whole genome shotgun (WGS) entry which is preliminary data.</text>
</comment>
<dbReference type="PANTHER" id="PTHR23513">
    <property type="entry name" value="INTEGRAL MEMBRANE EFFLUX PROTEIN-RELATED"/>
    <property type="match status" value="1"/>
</dbReference>
<reference evidence="8 10" key="1">
    <citation type="submission" date="2016-02" db="EMBL/GenBank/DDBJ databases">
        <title>Species-wide whole genome sequencing reveals diversity, host range in Lonsdalea quercina.</title>
        <authorList>
            <person name="Li Y."/>
        </authorList>
    </citation>
    <scope>NUCLEOTIDE SEQUENCE [LARGE SCALE GENOMIC DNA]</scope>
    <source>
        <strain evidence="8 10">CFCC 12721</strain>
    </source>
</reference>
<evidence type="ECO:0000256" key="1">
    <source>
        <dbReference type="ARBA" id="ARBA00004651"/>
    </source>
</evidence>
<evidence type="ECO:0000313" key="8">
    <source>
        <dbReference type="EMBL" id="RAT36430.1"/>
    </source>
</evidence>
<feature type="transmembrane region" description="Helical" evidence="7">
    <location>
        <begin position="321"/>
        <end position="343"/>
    </location>
</feature>
<feature type="transmembrane region" description="Helical" evidence="7">
    <location>
        <begin position="108"/>
        <end position="125"/>
    </location>
</feature>
<evidence type="ECO:0000313" key="10">
    <source>
        <dbReference type="Proteomes" id="UP000250186"/>
    </source>
</evidence>
<dbReference type="EMBL" id="RJUJ01000012">
    <property type="protein sequence ID" value="ROH78241.1"/>
    <property type="molecule type" value="Genomic_DNA"/>
</dbReference>
<protein>
    <submittedName>
        <fullName evidence="9">MFS transporter</fullName>
    </submittedName>
</protein>
<evidence type="ECO:0000256" key="5">
    <source>
        <dbReference type="ARBA" id="ARBA00022989"/>
    </source>
</evidence>
<dbReference type="Proteomes" id="UP000250186">
    <property type="component" value="Unassembled WGS sequence"/>
</dbReference>
<dbReference type="GO" id="GO:0005886">
    <property type="term" value="C:plasma membrane"/>
    <property type="evidence" value="ECO:0007669"/>
    <property type="project" value="UniProtKB-SubCell"/>
</dbReference>
<keyword evidence="3" id="KW-1003">Cell membrane</keyword>
<dbReference type="STRING" id="1172565.AU508_11285"/>
<evidence type="ECO:0000313" key="9">
    <source>
        <dbReference type="EMBL" id="ROH78241.1"/>
    </source>
</evidence>
<dbReference type="Pfam" id="PF07690">
    <property type="entry name" value="MFS_1"/>
    <property type="match status" value="1"/>
</dbReference>
<dbReference type="RefSeq" id="WP_085688568.1">
    <property type="nucleotide sequence ID" value="NZ_LUTA01000009.1"/>
</dbReference>
<feature type="transmembrane region" description="Helical" evidence="7">
    <location>
        <begin position="145"/>
        <end position="170"/>
    </location>
</feature>
<feature type="transmembrane region" description="Helical" evidence="7">
    <location>
        <begin position="176"/>
        <end position="197"/>
    </location>
</feature>
<keyword evidence="4 7" id="KW-0812">Transmembrane</keyword>